<dbReference type="Pfam" id="PF07647">
    <property type="entry name" value="SAM_2"/>
    <property type="match status" value="1"/>
</dbReference>
<keyword evidence="6 7" id="KW-0175">Coiled coil</keyword>
<feature type="compositionally biased region" description="Polar residues" evidence="8">
    <location>
        <begin position="224"/>
        <end position="236"/>
    </location>
</feature>
<dbReference type="AlphaFoldDB" id="A0A6P8FP27"/>
<protein>
    <submittedName>
        <fullName evidence="11">Liprin-alpha-1 isoform X14</fullName>
    </submittedName>
</protein>
<dbReference type="FunFam" id="1.10.150.50:FF:000004">
    <property type="entry name" value="PTPRF interacting protein alpha 1"/>
    <property type="match status" value="1"/>
</dbReference>
<feature type="coiled-coil region" evidence="7">
    <location>
        <begin position="249"/>
        <end position="437"/>
    </location>
</feature>
<evidence type="ECO:0000313" key="11">
    <source>
        <dbReference type="RefSeq" id="XP_031425336.1"/>
    </source>
</evidence>
<dbReference type="InterPro" id="IPR037622">
    <property type="entry name" value="LIP-1_SAM_3"/>
</dbReference>
<dbReference type="InterPro" id="IPR057892">
    <property type="entry name" value="LIP-1_CC2"/>
</dbReference>
<feature type="domain" description="SAM" evidence="9">
    <location>
        <begin position="879"/>
        <end position="945"/>
    </location>
</feature>
<dbReference type="PANTHER" id="PTHR12587">
    <property type="entry name" value="LAR INTERACTING PROTEIN LIP -RELATED PROTEIN"/>
    <property type="match status" value="1"/>
</dbReference>
<feature type="compositionally biased region" description="Basic and acidic residues" evidence="8">
    <location>
        <begin position="653"/>
        <end position="664"/>
    </location>
</feature>
<feature type="coiled-coil region" evidence="7">
    <location>
        <begin position="470"/>
        <end position="514"/>
    </location>
</feature>
<dbReference type="FunFam" id="1.10.150.50:FF:000003">
    <property type="entry name" value="liprin-alpha-2 isoform X1"/>
    <property type="match status" value="1"/>
</dbReference>
<dbReference type="InterPro" id="IPR029515">
    <property type="entry name" value="Liprin"/>
</dbReference>
<evidence type="ECO:0000256" key="1">
    <source>
        <dbReference type="ARBA" id="ARBA00004496"/>
    </source>
</evidence>
<dbReference type="InterPro" id="IPR037621">
    <property type="entry name" value="LIP-1_SAM_2"/>
</dbReference>
<dbReference type="RefSeq" id="XP_031425336.1">
    <property type="nucleotide sequence ID" value="XM_031569476.2"/>
</dbReference>
<feature type="compositionally biased region" description="Polar residues" evidence="8">
    <location>
        <begin position="823"/>
        <end position="832"/>
    </location>
</feature>
<keyword evidence="5" id="KW-0677">Repeat</keyword>
<accession>A0A6P8FP27</accession>
<dbReference type="PANTHER" id="PTHR12587:SF15">
    <property type="entry name" value="LIPRIN-ALPHA-1"/>
    <property type="match status" value="1"/>
</dbReference>
<proteinExistence type="inferred from homology"/>
<name>A0A6P8FP27_CLUHA</name>
<feature type="domain" description="SAM" evidence="9">
    <location>
        <begin position="1052"/>
        <end position="1121"/>
    </location>
</feature>
<dbReference type="SUPFAM" id="SSF47769">
    <property type="entry name" value="SAM/Pointed domain"/>
    <property type="match status" value="3"/>
</dbReference>
<feature type="region of interest" description="Disordered" evidence="8">
    <location>
        <begin position="224"/>
        <end position="245"/>
    </location>
</feature>
<dbReference type="Proteomes" id="UP000515152">
    <property type="component" value="Chromosome 6"/>
</dbReference>
<feature type="coiled-coil region" evidence="7">
    <location>
        <begin position="97"/>
        <end position="131"/>
    </location>
</feature>
<evidence type="ECO:0000313" key="10">
    <source>
        <dbReference type="Proteomes" id="UP000515152"/>
    </source>
</evidence>
<organism evidence="10 11">
    <name type="scientific">Clupea harengus</name>
    <name type="common">Atlantic herring</name>
    <dbReference type="NCBI Taxonomy" id="7950"/>
    <lineage>
        <taxon>Eukaryota</taxon>
        <taxon>Metazoa</taxon>
        <taxon>Chordata</taxon>
        <taxon>Craniata</taxon>
        <taxon>Vertebrata</taxon>
        <taxon>Euteleostomi</taxon>
        <taxon>Actinopterygii</taxon>
        <taxon>Neopterygii</taxon>
        <taxon>Teleostei</taxon>
        <taxon>Clupei</taxon>
        <taxon>Clupeiformes</taxon>
        <taxon>Clupeoidei</taxon>
        <taxon>Clupeidae</taxon>
        <taxon>Clupea</taxon>
    </lineage>
</organism>
<dbReference type="SMART" id="SM00454">
    <property type="entry name" value="SAM"/>
    <property type="match status" value="3"/>
</dbReference>
<dbReference type="CDD" id="cd09562">
    <property type="entry name" value="SAM_liprin-alpha1_2_3_4_repeat1"/>
    <property type="match status" value="1"/>
</dbReference>
<sequence>MMCEVMPTISEAEVGHGNGNGRGSGSPLQSDSEGHFESLMVSMLEERDRLLETLRETQENLGLTQSKLHEVSHERDSLQRQLNSALPQEFAALTKEVNMCREQLLEREEEIAELKAERNNTRLLLEHLECLVSRHERSLRMTVVKRQAQSPAGVSSEVEVLKALKSLFEHHKALDEKVRERLRVALERCSALEEQLTNTNKEIHFLREQNNQKKVLLDGMTEINHNSESMPSTNGKRSSDGSEEDVGRVMELQELLDRQSKEVQQMKERIVCLTGRVAELEEDLDTARKDLIKSEDMSTRLQRDIRESMAQKEDMEERITTLEKRYLAAQREATSVHDLNDKLENEIANKESLFRQTEDKNRQLQERLELAEQKLQQTIRKAETLPEVEAELAQRVAALTKAEERHGNVEERLKQLEAQLEEKNQELLRARQREKMNEEHNKRLSETVDKLLSESNERLQLHLKERMSALEEKNTLIRDLEHTKKLIEEAHHEKEQLLIQIETMRAENEQGRSRSNSLLHGRSHLGSTPDFRYPVSASSMMDSHSDHYNSALVLRRPQKGRVAALRDEPSKVQTLNEQEWERVQQANVLANVAHAFESDMDVSDLEDDRETIFSSVDLLSPAGQADAQTLALMLQEQLDAINNEIRMIQEEKENTAQRAEEIESRVGSGESLGGRFRSMSSLQPSLLAPGHAGSSPPGSGHSTPRRAPRSPNREVDRMGVMTLPSDLRKHRRKSEQDDKATIRCETSPPTTPRSMRLHKGAIHAASHEDIRDIRGIAGLQDGQGSDPSSSNSSQDSLNKAAKKKSIKSSIGRLFGKKEKGRPSPSSKDSSLAGTPEGEGSPDGLGISKLGGPSEKNRKMQKKHELLEEARRLGLPFAQWDGPTVVVWLELWVGMPAWYVAACRANVKSGAIMSALSDTEIQREIGISNPLHRLKLRLAIQEIMSLTSPSAPPTSRTTLAYGDMNHEWIGNEWLPSLGLPQYRSYFMESLVDARMLDHLTKKDLRGQLKMVDSFHRNSFQCGVMSLRRLNYDRKELERRREDAQLEIKDVLVWSNERVISWVQAIGLKEYANNLLEIGIHGALLALDETFDHNTMALLLQIPTQNTQARTMLEREYNSLLAVGTDRKMEEDDDKNFRRAPSWRKKFRPKDVRGMNIGAADTLPANFRMTNSSASSPAMQPKNLQMDGTCGPDEEASEEEEGGAQRLDSATIRTYSC</sequence>
<dbReference type="GeneID" id="105902994"/>
<dbReference type="Pfam" id="PF00536">
    <property type="entry name" value="SAM_1"/>
    <property type="match status" value="1"/>
</dbReference>
<feature type="compositionally biased region" description="Acidic residues" evidence="8">
    <location>
        <begin position="1190"/>
        <end position="1200"/>
    </location>
</feature>
<dbReference type="Gene3D" id="1.10.150.50">
    <property type="entry name" value="Transcription Factor, Ets-1"/>
    <property type="match status" value="3"/>
</dbReference>
<evidence type="ECO:0000256" key="2">
    <source>
        <dbReference type="ARBA" id="ARBA00007026"/>
    </source>
</evidence>
<feature type="compositionally biased region" description="Low complexity" evidence="8">
    <location>
        <begin position="688"/>
        <end position="702"/>
    </location>
</feature>
<feature type="compositionally biased region" description="Basic and acidic residues" evidence="8">
    <location>
        <begin position="765"/>
        <end position="774"/>
    </location>
</feature>
<reference evidence="11" key="1">
    <citation type="submission" date="2025-08" db="UniProtKB">
        <authorList>
            <consortium name="RefSeq"/>
        </authorList>
    </citation>
    <scope>IDENTIFICATION</scope>
</reference>
<dbReference type="CTD" id="8500"/>
<keyword evidence="10" id="KW-1185">Reference proteome</keyword>
<dbReference type="GO" id="GO:0048786">
    <property type="term" value="C:presynaptic active zone"/>
    <property type="evidence" value="ECO:0007669"/>
    <property type="project" value="TreeGrafter"/>
</dbReference>
<feature type="region of interest" description="Disordered" evidence="8">
    <location>
        <begin position="1169"/>
        <end position="1215"/>
    </location>
</feature>
<feature type="region of interest" description="Disordered" evidence="8">
    <location>
        <begin position="1"/>
        <end position="33"/>
    </location>
</feature>
<dbReference type="GO" id="GO:0050808">
    <property type="term" value="P:synapse organization"/>
    <property type="evidence" value="ECO:0007669"/>
    <property type="project" value="TreeGrafter"/>
</dbReference>
<feature type="region of interest" description="Disordered" evidence="8">
    <location>
        <begin position="653"/>
        <end position="860"/>
    </location>
</feature>
<evidence type="ECO:0000256" key="7">
    <source>
        <dbReference type="SAM" id="Coils"/>
    </source>
</evidence>
<keyword evidence="4" id="KW-0597">Phosphoprotein</keyword>
<gene>
    <name evidence="11" type="primary">ppfia1</name>
</gene>
<evidence type="ECO:0000256" key="8">
    <source>
        <dbReference type="SAM" id="MobiDB-lite"/>
    </source>
</evidence>
<dbReference type="CDD" id="cd09568">
    <property type="entry name" value="SAM_liprin-alpha1_2_3_4_repeat3"/>
    <property type="match status" value="1"/>
</dbReference>
<feature type="compositionally biased region" description="Low complexity" evidence="8">
    <location>
        <begin position="778"/>
        <end position="799"/>
    </location>
</feature>
<evidence type="ECO:0000256" key="3">
    <source>
        <dbReference type="ARBA" id="ARBA00022490"/>
    </source>
</evidence>
<comment type="similarity">
    <text evidence="2">Belongs to the liprin family. Liprin-alpha subfamily.</text>
</comment>
<evidence type="ECO:0000256" key="5">
    <source>
        <dbReference type="ARBA" id="ARBA00022737"/>
    </source>
</evidence>
<dbReference type="GO" id="GO:0005737">
    <property type="term" value="C:cytoplasm"/>
    <property type="evidence" value="ECO:0007669"/>
    <property type="project" value="UniProtKB-SubCell"/>
</dbReference>
<evidence type="ECO:0000259" key="9">
    <source>
        <dbReference type="PROSITE" id="PS50105"/>
    </source>
</evidence>
<dbReference type="CDD" id="cd09565">
    <property type="entry name" value="SAM_liprin-alpha1_2_3_4_repeat2"/>
    <property type="match status" value="1"/>
</dbReference>
<dbReference type="InterPro" id="IPR001660">
    <property type="entry name" value="SAM"/>
</dbReference>
<feature type="domain" description="SAM" evidence="9">
    <location>
        <begin position="971"/>
        <end position="1028"/>
    </location>
</feature>
<evidence type="ECO:0000256" key="6">
    <source>
        <dbReference type="ARBA" id="ARBA00023054"/>
    </source>
</evidence>
<dbReference type="Pfam" id="PF25526">
    <property type="entry name" value="LIP-1"/>
    <property type="match status" value="1"/>
</dbReference>
<comment type="subcellular location">
    <subcellularLocation>
        <location evidence="1">Cytoplasm</location>
    </subcellularLocation>
</comment>
<dbReference type="InterPro" id="IPR013761">
    <property type="entry name" value="SAM/pointed_sf"/>
</dbReference>
<dbReference type="InterPro" id="IPR037620">
    <property type="entry name" value="LIP-1_SAM_1"/>
</dbReference>
<evidence type="ECO:0000256" key="4">
    <source>
        <dbReference type="ARBA" id="ARBA00022553"/>
    </source>
</evidence>
<dbReference type="PROSITE" id="PS50105">
    <property type="entry name" value="SAM_DOMAIN"/>
    <property type="match status" value="3"/>
</dbReference>
<keyword evidence="3" id="KW-0963">Cytoplasm</keyword>
<feature type="coiled-coil region" evidence="7">
    <location>
        <begin position="182"/>
        <end position="209"/>
    </location>
</feature>